<comment type="subcellular location">
    <subcellularLocation>
        <location evidence="1">Nucleus</location>
    </subcellularLocation>
</comment>
<evidence type="ECO:0000256" key="1">
    <source>
        <dbReference type="ARBA" id="ARBA00004123"/>
    </source>
</evidence>
<proteinExistence type="inferred from homology"/>
<evidence type="ECO:0000313" key="9">
    <source>
        <dbReference type="RefSeq" id="XP_013782117.1"/>
    </source>
</evidence>
<protein>
    <submittedName>
        <fullName evidence="9">Uncharacterized protein LOC106466378</fullName>
    </submittedName>
</protein>
<dbReference type="RefSeq" id="XP_013782117.1">
    <property type="nucleotide sequence ID" value="XM_013926663.2"/>
</dbReference>
<evidence type="ECO:0000256" key="5">
    <source>
        <dbReference type="ARBA" id="ARBA00023306"/>
    </source>
</evidence>
<gene>
    <name evidence="9" type="primary">LOC106466378</name>
</gene>
<dbReference type="InterPro" id="IPR044898">
    <property type="entry name" value="CDI_dom_sf"/>
</dbReference>
<sequence>MLEMIMGDTNLMIREIMSGNFGKAAGVCSSPQHLKARRALFGPIDHEENLKFVREEFSNIQDNDKERWNFDFNTETPMLGRYVWTRIEDTREVHPSYELKWLKDCDKSREVDCVTKTLTLDSDTAKFKTAVTCSSSPAVANKSGNTTLKQKKITEALRNRKRSSETPISTVTVEKTPETKAQHAVENSTDCAMKETPSVTKVSRAST</sequence>
<evidence type="ECO:0000256" key="2">
    <source>
        <dbReference type="ARBA" id="ARBA00006726"/>
    </source>
</evidence>
<keyword evidence="4" id="KW-0539">Nucleus</keyword>
<evidence type="ECO:0000313" key="8">
    <source>
        <dbReference type="Proteomes" id="UP000694941"/>
    </source>
</evidence>
<reference evidence="9" key="1">
    <citation type="submission" date="2025-08" db="UniProtKB">
        <authorList>
            <consortium name="RefSeq"/>
        </authorList>
    </citation>
    <scope>IDENTIFICATION</scope>
    <source>
        <tissue evidence="9">Muscle</tissue>
    </source>
</reference>
<dbReference type="Gene3D" id="4.10.365.10">
    <property type="entry name" value="p27"/>
    <property type="match status" value="1"/>
</dbReference>
<dbReference type="PANTHER" id="PTHR10265:SF45">
    <property type="entry name" value="DACAPO"/>
    <property type="match status" value="1"/>
</dbReference>
<evidence type="ECO:0000256" key="3">
    <source>
        <dbReference type="ARBA" id="ARBA00023013"/>
    </source>
</evidence>
<keyword evidence="8" id="KW-1185">Reference proteome</keyword>
<feature type="domain" description="Cyclin-dependent kinase inhibitor" evidence="7">
    <location>
        <begin position="40"/>
        <end position="87"/>
    </location>
</feature>
<dbReference type="InterPro" id="IPR003175">
    <property type="entry name" value="CDI_dom"/>
</dbReference>
<dbReference type="PANTHER" id="PTHR10265">
    <property type="entry name" value="CYCLIN-DEPENDENT KINASE INHIBITOR 1"/>
    <property type="match status" value="1"/>
</dbReference>
<name>A0ABM1BHJ2_LIMPO</name>
<evidence type="ECO:0000256" key="6">
    <source>
        <dbReference type="SAM" id="MobiDB-lite"/>
    </source>
</evidence>
<comment type="similarity">
    <text evidence="2">Belongs to the CDI family.</text>
</comment>
<dbReference type="GeneID" id="106466378"/>
<feature type="region of interest" description="Disordered" evidence="6">
    <location>
        <begin position="157"/>
        <end position="187"/>
    </location>
</feature>
<dbReference type="Proteomes" id="UP000694941">
    <property type="component" value="Unplaced"/>
</dbReference>
<keyword evidence="5" id="KW-0131">Cell cycle</keyword>
<evidence type="ECO:0000259" key="7">
    <source>
        <dbReference type="Pfam" id="PF02234"/>
    </source>
</evidence>
<organism evidence="8 9">
    <name type="scientific">Limulus polyphemus</name>
    <name type="common">Atlantic horseshoe crab</name>
    <dbReference type="NCBI Taxonomy" id="6850"/>
    <lineage>
        <taxon>Eukaryota</taxon>
        <taxon>Metazoa</taxon>
        <taxon>Ecdysozoa</taxon>
        <taxon>Arthropoda</taxon>
        <taxon>Chelicerata</taxon>
        <taxon>Merostomata</taxon>
        <taxon>Xiphosura</taxon>
        <taxon>Limulidae</taxon>
        <taxon>Limulus</taxon>
    </lineage>
</organism>
<keyword evidence="3" id="KW-0649">Protein kinase inhibitor</keyword>
<evidence type="ECO:0000256" key="4">
    <source>
        <dbReference type="ARBA" id="ARBA00023242"/>
    </source>
</evidence>
<dbReference type="Pfam" id="PF02234">
    <property type="entry name" value="CDI"/>
    <property type="match status" value="1"/>
</dbReference>
<accession>A0ABM1BHJ2</accession>